<sequence length="634" mass="70125">MLPRTKTNKLKILRTTAKFISEFHEFSDSAITKLHSQVVNPSVWPTILSLHNATYTKIIQSSTKSGQFAHGKLAHAHLIKTAFKPCLFLGNNLLNMYCKSEELDSAHNLFDKMPKRDVTSWNLLVSGYSQEGMYDKAMEVFREARMSGVKPDKFTYSSALAVCARAEEVEWGKNAIELDDVSWNSTIASYVRDGLDEELRLRNVVMYNAMIAGFVRAGSSGGEYVNEALALFSEMQTQGMKPSMFTFSSVLKACNAAEAFAFGKEIHAQICKNDLQSDQFIGSGLVELYCSLGSVDDALKCFELISKVDIASWTSLVSGLVQNSQYERASSLFHKVMGCGKKPNEFMISSMLSACAYVGSLRSGEQMQGYALKTALGNFTAVQNAQIATYAESGAVDSAVFLFEEIEDPDIISWSTMIRSYAQHGCAREALNLFEKMRYYRIAPNHITFLGALTACSHGGLVDEGLRYFESMRADYGIAPNEYHFASVVDLLGRAGRLADAKELIMASGFEANPILWRALLSSCRIHKDTIMAEHVAAKVIELDPHSAASYILLYNIYTEAEIQEPTAQIRNLMHERHVTKEPGFSWIEVGNIMHTFVAGGVSHPQTGPKPKVTLSSISRIKVTILGTGESSRN</sequence>
<dbReference type="NCBIfam" id="TIGR00756">
    <property type="entry name" value="PPR"/>
    <property type="match status" value="4"/>
</dbReference>
<evidence type="ECO:0000256" key="1">
    <source>
        <dbReference type="ARBA" id="ARBA00022737"/>
    </source>
</evidence>
<feature type="repeat" description="PPR" evidence="2">
    <location>
        <begin position="117"/>
        <end position="151"/>
    </location>
</feature>
<keyword evidence="4" id="KW-1185">Reference proteome</keyword>
<accession>A0A9Q1QCS0</accession>
<dbReference type="GO" id="GO:0003723">
    <property type="term" value="F:RNA binding"/>
    <property type="evidence" value="ECO:0007669"/>
    <property type="project" value="InterPro"/>
</dbReference>
<proteinExistence type="predicted"/>
<evidence type="ECO:0008006" key="5">
    <source>
        <dbReference type="Google" id="ProtNLM"/>
    </source>
</evidence>
<reference evidence="3" key="1">
    <citation type="submission" date="2022-04" db="EMBL/GenBank/DDBJ databases">
        <title>Carnegiea gigantea Genome sequencing and assembly v2.</title>
        <authorList>
            <person name="Copetti D."/>
            <person name="Sanderson M.J."/>
            <person name="Burquez A."/>
            <person name="Wojciechowski M.F."/>
        </authorList>
    </citation>
    <scope>NUCLEOTIDE SEQUENCE</scope>
    <source>
        <strain evidence="3">SGP5-SGP5p</strain>
        <tissue evidence="3">Aerial part</tissue>
    </source>
</reference>
<feature type="repeat" description="PPR" evidence="2">
    <location>
        <begin position="309"/>
        <end position="343"/>
    </location>
</feature>
<name>A0A9Q1QCS0_9CARY</name>
<evidence type="ECO:0000313" key="4">
    <source>
        <dbReference type="Proteomes" id="UP001153076"/>
    </source>
</evidence>
<dbReference type="InterPro" id="IPR011990">
    <property type="entry name" value="TPR-like_helical_dom_sf"/>
</dbReference>
<dbReference type="PANTHER" id="PTHR47926:SF381">
    <property type="entry name" value="DYW DOMAIN-CONTAINING PROTEIN"/>
    <property type="match status" value="1"/>
</dbReference>
<dbReference type="InterPro" id="IPR046960">
    <property type="entry name" value="PPR_At4g14850-like_plant"/>
</dbReference>
<organism evidence="3 4">
    <name type="scientific">Carnegiea gigantea</name>
    <dbReference type="NCBI Taxonomy" id="171969"/>
    <lineage>
        <taxon>Eukaryota</taxon>
        <taxon>Viridiplantae</taxon>
        <taxon>Streptophyta</taxon>
        <taxon>Embryophyta</taxon>
        <taxon>Tracheophyta</taxon>
        <taxon>Spermatophyta</taxon>
        <taxon>Magnoliopsida</taxon>
        <taxon>eudicotyledons</taxon>
        <taxon>Gunneridae</taxon>
        <taxon>Pentapetalae</taxon>
        <taxon>Caryophyllales</taxon>
        <taxon>Cactineae</taxon>
        <taxon>Cactaceae</taxon>
        <taxon>Cactoideae</taxon>
        <taxon>Echinocereeae</taxon>
        <taxon>Carnegiea</taxon>
    </lineage>
</organism>
<dbReference type="FunFam" id="1.25.40.10:FF:000776">
    <property type="entry name" value="Pentatricopeptide repeat-containing protein At3g13880"/>
    <property type="match status" value="1"/>
</dbReference>
<dbReference type="GO" id="GO:0009451">
    <property type="term" value="P:RNA modification"/>
    <property type="evidence" value="ECO:0007669"/>
    <property type="project" value="InterPro"/>
</dbReference>
<dbReference type="InterPro" id="IPR046848">
    <property type="entry name" value="E_motif"/>
</dbReference>
<dbReference type="Pfam" id="PF01535">
    <property type="entry name" value="PPR"/>
    <property type="match status" value="2"/>
</dbReference>
<feature type="repeat" description="PPR" evidence="2">
    <location>
        <begin position="203"/>
        <end position="242"/>
    </location>
</feature>
<dbReference type="EMBL" id="JAKOGI010000323">
    <property type="protein sequence ID" value="KAJ8436949.1"/>
    <property type="molecule type" value="Genomic_DNA"/>
</dbReference>
<dbReference type="Proteomes" id="UP001153076">
    <property type="component" value="Unassembled WGS sequence"/>
</dbReference>
<evidence type="ECO:0000256" key="2">
    <source>
        <dbReference type="PROSITE-ProRule" id="PRU00708"/>
    </source>
</evidence>
<comment type="caution">
    <text evidence="3">The sequence shown here is derived from an EMBL/GenBank/DDBJ whole genome shotgun (WGS) entry which is preliminary data.</text>
</comment>
<dbReference type="FunFam" id="1.25.40.10:FF:000692">
    <property type="entry name" value="Pentatricopeptide repeat-containing protein At3g13880"/>
    <property type="match status" value="1"/>
</dbReference>
<dbReference type="PANTHER" id="PTHR47926">
    <property type="entry name" value="PENTATRICOPEPTIDE REPEAT-CONTAINING PROTEIN"/>
    <property type="match status" value="1"/>
</dbReference>
<keyword evidence="1" id="KW-0677">Repeat</keyword>
<gene>
    <name evidence="3" type="ORF">Cgig2_017374</name>
</gene>
<dbReference type="AlphaFoldDB" id="A0A9Q1QCS0"/>
<dbReference type="Gene3D" id="1.25.40.10">
    <property type="entry name" value="Tetratricopeptide repeat domain"/>
    <property type="match status" value="4"/>
</dbReference>
<dbReference type="Pfam" id="PF20431">
    <property type="entry name" value="E_motif"/>
    <property type="match status" value="1"/>
</dbReference>
<dbReference type="InterPro" id="IPR002885">
    <property type="entry name" value="PPR_rpt"/>
</dbReference>
<dbReference type="Pfam" id="PF13041">
    <property type="entry name" value="PPR_2"/>
    <property type="match status" value="3"/>
</dbReference>
<dbReference type="OrthoDB" id="1860728at2759"/>
<feature type="repeat" description="PPR" evidence="2">
    <location>
        <begin position="410"/>
        <end position="444"/>
    </location>
</feature>
<evidence type="ECO:0000313" key="3">
    <source>
        <dbReference type="EMBL" id="KAJ8436949.1"/>
    </source>
</evidence>
<dbReference type="PROSITE" id="PS51375">
    <property type="entry name" value="PPR"/>
    <property type="match status" value="4"/>
</dbReference>
<protein>
    <recommendedName>
        <fullName evidence="5">Pentatricopeptide repeat-containing protein</fullName>
    </recommendedName>
</protein>